<dbReference type="PROSITE" id="PS51257">
    <property type="entry name" value="PROKAR_LIPOPROTEIN"/>
    <property type="match status" value="1"/>
</dbReference>
<reference evidence="3" key="1">
    <citation type="submission" date="2017-06" db="EMBL/GenBank/DDBJ databases">
        <authorList>
            <person name="Varghese N."/>
            <person name="Submissions S."/>
        </authorList>
    </citation>
    <scope>NUCLEOTIDE SEQUENCE [LARGE SCALE GENOMIC DNA]</scope>
    <source>
        <strain evidence="3">NKM1</strain>
    </source>
</reference>
<evidence type="ECO:0008006" key="4">
    <source>
        <dbReference type="Google" id="ProtNLM"/>
    </source>
</evidence>
<feature type="signal peptide" evidence="1">
    <location>
        <begin position="1"/>
        <end position="20"/>
    </location>
</feature>
<feature type="chain" id="PRO_5012511981" description="YD repeat-containing protein" evidence="1">
    <location>
        <begin position="21"/>
        <end position="272"/>
    </location>
</feature>
<evidence type="ECO:0000256" key="1">
    <source>
        <dbReference type="SAM" id="SignalP"/>
    </source>
</evidence>
<keyword evidence="1" id="KW-0732">Signal</keyword>
<evidence type="ECO:0000313" key="2">
    <source>
        <dbReference type="EMBL" id="SNS90287.1"/>
    </source>
</evidence>
<gene>
    <name evidence="2" type="ORF">SAMN06296052_11662</name>
</gene>
<accession>A0A239I9Q5</accession>
<dbReference type="RefSeq" id="WP_089320411.1">
    <property type="nucleotide sequence ID" value="NZ_FZOQ01000016.1"/>
</dbReference>
<evidence type="ECO:0000313" key="3">
    <source>
        <dbReference type="Proteomes" id="UP000198432"/>
    </source>
</evidence>
<dbReference type="Proteomes" id="UP000198432">
    <property type="component" value="Unassembled WGS sequence"/>
</dbReference>
<protein>
    <recommendedName>
        <fullName evidence="4">YD repeat-containing protein</fullName>
    </recommendedName>
</protein>
<dbReference type="AlphaFoldDB" id="A0A239I9Q5"/>
<keyword evidence="3" id="KW-1185">Reference proteome</keyword>
<organism evidence="2 3">
    <name type="scientific">Pontibacter ummariensis</name>
    <dbReference type="NCBI Taxonomy" id="1610492"/>
    <lineage>
        <taxon>Bacteria</taxon>
        <taxon>Pseudomonadati</taxon>
        <taxon>Bacteroidota</taxon>
        <taxon>Cytophagia</taxon>
        <taxon>Cytophagales</taxon>
        <taxon>Hymenobacteraceae</taxon>
        <taxon>Pontibacter</taxon>
    </lineage>
</organism>
<sequence length="272" mass="30450">MKIKLLYPLLCLLLFCGCQEEEPVLPAPEPLPAGSCLVLEEQTATSAGAASVKYSYDDLGRPVMAERYREGSLLSTSNYLYDARGRLEREELLTAGKNLKDYVVYTFNAKDQVVRYNQYTEWYDSSLLLAHTTTCAYDTSGQLITVTEYDIRSNKPAYASAITYTYQDTLSQITAEVYDQNKKKVKTMTLVYDEMKSPLAAVPAFRATVLTPGFPHEHNIKRCTVQDAGGNTIRSESFERALTYTAAKYVESSTTTYLEGGKTTASYTYQCL</sequence>
<dbReference type="OrthoDB" id="6225685at2"/>
<dbReference type="EMBL" id="FZOQ01000016">
    <property type="protein sequence ID" value="SNS90287.1"/>
    <property type="molecule type" value="Genomic_DNA"/>
</dbReference>
<name>A0A239I9Q5_9BACT</name>
<dbReference type="Gene3D" id="2.180.10.10">
    <property type="entry name" value="RHS repeat-associated core"/>
    <property type="match status" value="1"/>
</dbReference>
<proteinExistence type="predicted"/>